<feature type="region of interest" description="Disordered" evidence="1">
    <location>
        <begin position="1"/>
        <end position="35"/>
    </location>
</feature>
<dbReference type="Proteomes" id="UP000054485">
    <property type="component" value="Unassembled WGS sequence"/>
</dbReference>
<evidence type="ECO:0000313" key="3">
    <source>
        <dbReference type="Proteomes" id="UP000054485"/>
    </source>
</evidence>
<feature type="compositionally biased region" description="Basic and acidic residues" evidence="1">
    <location>
        <begin position="17"/>
        <end position="30"/>
    </location>
</feature>
<dbReference type="AlphaFoldDB" id="A0A0D0ABK1"/>
<evidence type="ECO:0000313" key="2">
    <source>
        <dbReference type="EMBL" id="KIK39141.1"/>
    </source>
</evidence>
<organism evidence="2 3">
    <name type="scientific">Suillus luteus UH-Slu-Lm8-n1</name>
    <dbReference type="NCBI Taxonomy" id="930992"/>
    <lineage>
        <taxon>Eukaryota</taxon>
        <taxon>Fungi</taxon>
        <taxon>Dikarya</taxon>
        <taxon>Basidiomycota</taxon>
        <taxon>Agaricomycotina</taxon>
        <taxon>Agaricomycetes</taxon>
        <taxon>Agaricomycetidae</taxon>
        <taxon>Boletales</taxon>
        <taxon>Suillineae</taxon>
        <taxon>Suillaceae</taxon>
        <taxon>Suillus</taxon>
    </lineage>
</organism>
<gene>
    <name evidence="2" type="ORF">CY34DRAFT_808616</name>
</gene>
<protein>
    <submittedName>
        <fullName evidence="2">Uncharacterized protein</fullName>
    </submittedName>
</protein>
<name>A0A0D0ABK1_9AGAM</name>
<dbReference type="HOGENOM" id="CLU_2224928_0_0_1"/>
<keyword evidence="3" id="KW-1185">Reference proteome</keyword>
<accession>A0A0D0ABK1</accession>
<evidence type="ECO:0000256" key="1">
    <source>
        <dbReference type="SAM" id="MobiDB-lite"/>
    </source>
</evidence>
<sequence length="106" mass="12487">MQNAAQRVSWTQAKTTRPKEAVLEGWATRRSEHRAKPQVRCWDQEHPMKDELKNTWGMWYRCTMIWDAVGGIVMKGGIIYHRWQITLGWQSLDFLGGQMLKHHPIV</sequence>
<dbReference type="InParanoid" id="A0A0D0ABK1"/>
<reference evidence="2 3" key="1">
    <citation type="submission" date="2014-04" db="EMBL/GenBank/DDBJ databases">
        <authorList>
            <consortium name="DOE Joint Genome Institute"/>
            <person name="Kuo A."/>
            <person name="Ruytinx J."/>
            <person name="Rineau F."/>
            <person name="Colpaert J."/>
            <person name="Kohler A."/>
            <person name="Nagy L.G."/>
            <person name="Floudas D."/>
            <person name="Copeland A."/>
            <person name="Barry K.W."/>
            <person name="Cichocki N."/>
            <person name="Veneault-Fourrey C."/>
            <person name="LaButti K."/>
            <person name="Lindquist E.A."/>
            <person name="Lipzen A."/>
            <person name="Lundell T."/>
            <person name="Morin E."/>
            <person name="Murat C."/>
            <person name="Sun H."/>
            <person name="Tunlid A."/>
            <person name="Henrissat B."/>
            <person name="Grigoriev I.V."/>
            <person name="Hibbett D.S."/>
            <person name="Martin F."/>
            <person name="Nordberg H.P."/>
            <person name="Cantor M.N."/>
            <person name="Hua S.X."/>
        </authorList>
    </citation>
    <scope>NUCLEOTIDE SEQUENCE [LARGE SCALE GENOMIC DNA]</scope>
    <source>
        <strain evidence="2 3">UH-Slu-Lm8-n1</strain>
    </source>
</reference>
<dbReference type="EMBL" id="KN835357">
    <property type="protein sequence ID" value="KIK39141.1"/>
    <property type="molecule type" value="Genomic_DNA"/>
</dbReference>
<proteinExistence type="predicted"/>
<reference evidence="3" key="2">
    <citation type="submission" date="2015-01" db="EMBL/GenBank/DDBJ databases">
        <title>Evolutionary Origins and Diversification of the Mycorrhizal Mutualists.</title>
        <authorList>
            <consortium name="DOE Joint Genome Institute"/>
            <consortium name="Mycorrhizal Genomics Consortium"/>
            <person name="Kohler A."/>
            <person name="Kuo A."/>
            <person name="Nagy L.G."/>
            <person name="Floudas D."/>
            <person name="Copeland A."/>
            <person name="Barry K.W."/>
            <person name="Cichocki N."/>
            <person name="Veneault-Fourrey C."/>
            <person name="LaButti K."/>
            <person name="Lindquist E.A."/>
            <person name="Lipzen A."/>
            <person name="Lundell T."/>
            <person name="Morin E."/>
            <person name="Murat C."/>
            <person name="Riley R."/>
            <person name="Ohm R."/>
            <person name="Sun H."/>
            <person name="Tunlid A."/>
            <person name="Henrissat B."/>
            <person name="Grigoriev I.V."/>
            <person name="Hibbett D.S."/>
            <person name="Martin F."/>
        </authorList>
    </citation>
    <scope>NUCLEOTIDE SEQUENCE [LARGE SCALE GENOMIC DNA]</scope>
    <source>
        <strain evidence="3">UH-Slu-Lm8-n1</strain>
    </source>
</reference>
<feature type="compositionally biased region" description="Polar residues" evidence="1">
    <location>
        <begin position="1"/>
        <end position="15"/>
    </location>
</feature>